<protein>
    <submittedName>
        <fullName evidence="7">Ferredoxin, 4Fe-4S putative signal peptide</fullName>
    </submittedName>
</protein>
<dbReference type="SUPFAM" id="SSF54862">
    <property type="entry name" value="4Fe-4S ferredoxins"/>
    <property type="match status" value="1"/>
</dbReference>
<proteinExistence type="predicted"/>
<keyword evidence="1" id="KW-0004">4Fe-4S</keyword>
<dbReference type="PROSITE" id="PS00198">
    <property type="entry name" value="4FE4S_FER_1"/>
    <property type="match status" value="1"/>
</dbReference>
<dbReference type="Gene3D" id="3.30.70.20">
    <property type="match status" value="1"/>
</dbReference>
<evidence type="ECO:0000256" key="4">
    <source>
        <dbReference type="ARBA" id="ARBA00023014"/>
    </source>
</evidence>
<keyword evidence="4" id="KW-0411">Iron-sulfur</keyword>
<dbReference type="RefSeq" id="WP_015424969.1">
    <property type="nucleotide sequence ID" value="NC_020449.1"/>
</dbReference>
<gene>
    <name evidence="7" type="ordered locus">CLOAM1251</name>
</gene>
<dbReference type="STRING" id="459349.CLOAM1251"/>
<feature type="compositionally biased region" description="Basic and acidic residues" evidence="5">
    <location>
        <begin position="54"/>
        <end position="68"/>
    </location>
</feature>
<organism evidence="7 8">
    <name type="scientific">Cloacimonas acidaminovorans (strain Evry)</name>
    <dbReference type="NCBI Taxonomy" id="459349"/>
    <lineage>
        <taxon>Bacteria</taxon>
        <taxon>Pseudomonadati</taxon>
        <taxon>Candidatus Cloacimonadota</taxon>
        <taxon>Candidatus Cloacimonadia</taxon>
        <taxon>Candidatus Cloacimonadales</taxon>
        <taxon>Candidatus Cloacimonadaceae</taxon>
        <taxon>Candidatus Cloacimonas</taxon>
    </lineage>
</organism>
<feature type="compositionally biased region" description="Polar residues" evidence="5">
    <location>
        <begin position="69"/>
        <end position="96"/>
    </location>
</feature>
<dbReference type="PROSITE" id="PS51379">
    <property type="entry name" value="4FE4S_FER_2"/>
    <property type="match status" value="1"/>
</dbReference>
<keyword evidence="2" id="KW-0479">Metal-binding</keyword>
<dbReference type="AlphaFoldDB" id="B0VIC3"/>
<evidence type="ECO:0000259" key="6">
    <source>
        <dbReference type="PROSITE" id="PS51379"/>
    </source>
</evidence>
<keyword evidence="8" id="KW-1185">Reference proteome</keyword>
<dbReference type="Pfam" id="PF00037">
    <property type="entry name" value="Fer4"/>
    <property type="match status" value="1"/>
</dbReference>
<keyword evidence="3" id="KW-0408">Iron</keyword>
<dbReference type="PANTHER" id="PTHR24960:SF79">
    <property type="entry name" value="PHOTOSYSTEM I IRON-SULFUR CENTER"/>
    <property type="match status" value="1"/>
</dbReference>
<sequence length="184" mass="20310">MKVILQILVLLLLGGILIFLFYNAFLSFAMNKDDCSVTSIPQQESRQFNNHTLNSDRQDKIPTPKENEFSSTIRTQSQNIKTEPSSTQPQAKTSLSELHLEDKPLSTEPSETTNTSHKTIYQVNKDLCIGCKLCIRYCPEGAISIKNGKAVIDTTKCTACGICSDGNNKNFSGCPVGAVFSRKL</sequence>
<dbReference type="InterPro" id="IPR050157">
    <property type="entry name" value="PSI_iron-sulfur_center"/>
</dbReference>
<evidence type="ECO:0000313" key="7">
    <source>
        <dbReference type="EMBL" id="CAO81111.1"/>
    </source>
</evidence>
<evidence type="ECO:0000256" key="5">
    <source>
        <dbReference type="SAM" id="MobiDB-lite"/>
    </source>
</evidence>
<feature type="domain" description="4Fe-4S ferredoxin-type" evidence="6">
    <location>
        <begin position="119"/>
        <end position="148"/>
    </location>
</feature>
<feature type="region of interest" description="Disordered" evidence="5">
    <location>
        <begin position="46"/>
        <end position="115"/>
    </location>
</feature>
<name>B0VIC3_CLOAI</name>
<evidence type="ECO:0000313" key="8">
    <source>
        <dbReference type="Proteomes" id="UP000002019"/>
    </source>
</evidence>
<dbReference type="InterPro" id="IPR017900">
    <property type="entry name" value="4Fe4S_Fe_S_CS"/>
</dbReference>
<dbReference type="HOGENOM" id="CLU_1465762_0_0_0"/>
<dbReference type="EMBL" id="CU466930">
    <property type="protein sequence ID" value="CAO81111.1"/>
    <property type="molecule type" value="Genomic_DNA"/>
</dbReference>
<dbReference type="eggNOG" id="COG1148">
    <property type="taxonomic scope" value="Bacteria"/>
</dbReference>
<dbReference type="GO" id="GO:0046872">
    <property type="term" value="F:metal ion binding"/>
    <property type="evidence" value="ECO:0007669"/>
    <property type="project" value="UniProtKB-KW"/>
</dbReference>
<reference evidence="7 8" key="1">
    <citation type="journal article" date="2008" name="J. Bacteriol.">
        <title>'Candidatus Cloacamonas acidaminovorans': genome sequence reconstruction provides a first glimpse of a new bacterial division.</title>
        <authorList>
            <person name="Pelletier E."/>
            <person name="Kreimeyer A."/>
            <person name="Bocs S."/>
            <person name="Rouy Z."/>
            <person name="Gyapay G."/>
            <person name="Chouari R."/>
            <person name="Riviere D."/>
            <person name="Ganesan A."/>
            <person name="Daegelen P."/>
            <person name="Sghir A."/>
            <person name="Cohen G.N."/>
            <person name="Medigue C."/>
            <person name="Weissenbach J."/>
            <person name="Le Paslier D."/>
        </authorList>
    </citation>
    <scope>NUCLEOTIDE SEQUENCE [LARGE SCALE GENOMIC DNA]</scope>
    <source>
        <strain evidence="8">Evry</strain>
    </source>
</reference>
<evidence type="ECO:0000256" key="3">
    <source>
        <dbReference type="ARBA" id="ARBA00023004"/>
    </source>
</evidence>
<dbReference type="KEGG" id="caci:CLOAM1251"/>
<dbReference type="GO" id="GO:0051539">
    <property type="term" value="F:4 iron, 4 sulfur cluster binding"/>
    <property type="evidence" value="ECO:0007669"/>
    <property type="project" value="UniProtKB-KW"/>
</dbReference>
<dbReference type="InterPro" id="IPR017896">
    <property type="entry name" value="4Fe4S_Fe-S-bd"/>
</dbReference>
<dbReference type="Proteomes" id="UP000002019">
    <property type="component" value="Chromosome"/>
</dbReference>
<evidence type="ECO:0000256" key="2">
    <source>
        <dbReference type="ARBA" id="ARBA00022723"/>
    </source>
</evidence>
<evidence type="ECO:0000256" key="1">
    <source>
        <dbReference type="ARBA" id="ARBA00022485"/>
    </source>
</evidence>
<accession>B0VIC3</accession>
<dbReference type="PANTHER" id="PTHR24960">
    <property type="entry name" value="PHOTOSYSTEM I IRON-SULFUR CENTER-RELATED"/>
    <property type="match status" value="1"/>
</dbReference>